<organism evidence="1 2">
    <name type="scientific">Haloferax mucosum ATCC BAA-1512</name>
    <dbReference type="NCBI Taxonomy" id="662479"/>
    <lineage>
        <taxon>Archaea</taxon>
        <taxon>Methanobacteriati</taxon>
        <taxon>Methanobacteriota</taxon>
        <taxon>Stenosarchaea group</taxon>
        <taxon>Halobacteria</taxon>
        <taxon>Halobacteriales</taxon>
        <taxon>Haloferacaceae</taxon>
        <taxon>Haloferax</taxon>
    </lineage>
</organism>
<dbReference type="EMBL" id="AOLN01000011">
    <property type="protein sequence ID" value="ELZ95020.1"/>
    <property type="molecule type" value="Genomic_DNA"/>
</dbReference>
<dbReference type="OrthoDB" id="374982at2157"/>
<keyword evidence="2" id="KW-1185">Reference proteome</keyword>
<dbReference type="AlphaFoldDB" id="M0IE29"/>
<comment type="caution">
    <text evidence="1">The sequence shown here is derived from an EMBL/GenBank/DDBJ whole genome shotgun (WGS) entry which is preliminary data.</text>
</comment>
<reference evidence="1 2" key="1">
    <citation type="journal article" date="2014" name="PLoS Genet.">
        <title>Phylogenetically driven sequencing of extremely halophilic archaea reveals strategies for static and dynamic osmo-response.</title>
        <authorList>
            <person name="Becker E.A."/>
            <person name="Seitzer P.M."/>
            <person name="Tritt A."/>
            <person name="Larsen D."/>
            <person name="Krusor M."/>
            <person name="Yao A.I."/>
            <person name="Wu D."/>
            <person name="Madern D."/>
            <person name="Eisen J.A."/>
            <person name="Darling A.E."/>
            <person name="Facciotti M.T."/>
        </authorList>
    </citation>
    <scope>NUCLEOTIDE SEQUENCE [LARGE SCALE GENOMIC DNA]</scope>
    <source>
        <strain evidence="1 2">ATCC BAA-1512</strain>
    </source>
</reference>
<proteinExistence type="predicted"/>
<accession>M0IE29</accession>
<evidence type="ECO:0000313" key="2">
    <source>
        <dbReference type="Proteomes" id="UP000011550"/>
    </source>
</evidence>
<gene>
    <name evidence="1" type="ORF">C440_08087</name>
</gene>
<name>M0IE29_9EURY</name>
<protein>
    <submittedName>
        <fullName evidence="1">Uncharacterized protein</fullName>
    </submittedName>
</protein>
<dbReference type="Proteomes" id="UP000011550">
    <property type="component" value="Unassembled WGS sequence"/>
</dbReference>
<sequence>MDTIRMLTAVGVLIALGSAGFIAADTSGDDATNLGLGEIFQTADNPWEEPTIEVYINATEEHNEERAVAELARFANTTDREVEFDRVNSSTSADLVIEYTEEINCVSRRPTASCAFVEGTENFTIIYDAIITIDRDLPPSDSRNTLRDSLDYVFHVDEERNEAIEQGDIV</sequence>
<evidence type="ECO:0000313" key="1">
    <source>
        <dbReference type="EMBL" id="ELZ95020.1"/>
    </source>
</evidence>